<dbReference type="PANTHER" id="PTHR10634">
    <property type="entry name" value="AN1-TYPE ZINC FINGER PROTEIN"/>
    <property type="match status" value="1"/>
</dbReference>
<proteinExistence type="predicted"/>
<dbReference type="SUPFAM" id="SSF57716">
    <property type="entry name" value="Glucocorticoid receptor-like (DNA-binding domain)"/>
    <property type="match status" value="2"/>
</dbReference>
<evidence type="ECO:0000313" key="9">
    <source>
        <dbReference type="EMBL" id="SPC87735.1"/>
    </source>
</evidence>
<dbReference type="Pfam" id="PF01754">
    <property type="entry name" value="zf-A20"/>
    <property type="match status" value="2"/>
</dbReference>
<dbReference type="InterPro" id="IPR035896">
    <property type="entry name" value="AN1-like_Znf"/>
</dbReference>
<dbReference type="AlphaFoldDB" id="A0A2N9HHH2"/>
<evidence type="ECO:0000256" key="2">
    <source>
        <dbReference type="ARBA" id="ARBA00022723"/>
    </source>
</evidence>
<dbReference type="EMBL" id="OIVN01003421">
    <property type="protein sequence ID" value="SPD11094.1"/>
    <property type="molecule type" value="Genomic_DNA"/>
</dbReference>
<feature type="compositionally biased region" description="Pro residues" evidence="6">
    <location>
        <begin position="19"/>
        <end position="34"/>
    </location>
</feature>
<dbReference type="InterPro" id="IPR000058">
    <property type="entry name" value="Znf_AN1"/>
</dbReference>
<dbReference type="GO" id="GO:0008270">
    <property type="term" value="F:zinc ion binding"/>
    <property type="evidence" value="ECO:0007669"/>
    <property type="project" value="UniProtKB-KW"/>
</dbReference>
<dbReference type="PANTHER" id="PTHR10634:SF124">
    <property type="entry name" value="ZINC FINGER A20 AND AN1 DOMAIN-CONTAINING STRESS-ASSOCIATED PROTEIN 8-RELATED"/>
    <property type="match status" value="1"/>
</dbReference>
<name>A0A2N9HHH2_FAGSY</name>
<feature type="region of interest" description="Disordered" evidence="6">
    <location>
        <begin position="1"/>
        <end position="40"/>
    </location>
</feature>
<dbReference type="Pfam" id="PF01428">
    <property type="entry name" value="zf-AN1"/>
    <property type="match status" value="1"/>
</dbReference>
<dbReference type="EMBL" id="OIVN01000942">
    <property type="protein sequence ID" value="SPC87735.1"/>
    <property type="molecule type" value="Genomic_DNA"/>
</dbReference>
<accession>A0A2N9HHH2</accession>
<evidence type="ECO:0000256" key="1">
    <source>
        <dbReference type="ARBA" id="ARBA00003732"/>
    </source>
</evidence>
<evidence type="ECO:0000259" key="8">
    <source>
        <dbReference type="PROSITE" id="PS51039"/>
    </source>
</evidence>
<feature type="domain" description="A20-type" evidence="7">
    <location>
        <begin position="178"/>
        <end position="212"/>
    </location>
</feature>
<dbReference type="GO" id="GO:0003677">
    <property type="term" value="F:DNA binding"/>
    <property type="evidence" value="ECO:0007669"/>
    <property type="project" value="InterPro"/>
</dbReference>
<evidence type="ECO:0000256" key="6">
    <source>
        <dbReference type="SAM" id="MobiDB-lite"/>
    </source>
</evidence>
<gene>
    <name evidence="9" type="ORF">FSB_LOCUS15617</name>
    <name evidence="10" type="ORF">FSB_LOCUS38976</name>
</gene>
<dbReference type="InterPro" id="IPR002653">
    <property type="entry name" value="Znf_A20"/>
</dbReference>
<dbReference type="Gene3D" id="4.10.1110.10">
    <property type="entry name" value="AN1-like Zinc finger"/>
    <property type="match status" value="1"/>
</dbReference>
<feature type="domain" description="A20-type" evidence="7">
    <location>
        <begin position="125"/>
        <end position="159"/>
    </location>
</feature>
<dbReference type="PROSITE" id="PS51036">
    <property type="entry name" value="ZF_A20"/>
    <property type="match status" value="2"/>
</dbReference>
<dbReference type="PROSITE" id="PS51039">
    <property type="entry name" value="ZF_AN1"/>
    <property type="match status" value="1"/>
</dbReference>
<evidence type="ECO:0008006" key="11">
    <source>
        <dbReference type="Google" id="ProtNLM"/>
    </source>
</evidence>
<evidence type="ECO:0000256" key="5">
    <source>
        <dbReference type="PROSITE-ProRule" id="PRU00449"/>
    </source>
</evidence>
<keyword evidence="3 5" id="KW-0863">Zinc-finger</keyword>
<dbReference type="SUPFAM" id="SSF118310">
    <property type="entry name" value="AN1-like Zinc finger"/>
    <property type="match status" value="1"/>
</dbReference>
<dbReference type="InterPro" id="IPR050652">
    <property type="entry name" value="AN1_A20_ZnFinger"/>
</dbReference>
<dbReference type="SMART" id="SM00154">
    <property type="entry name" value="ZnF_AN1"/>
    <property type="match status" value="1"/>
</dbReference>
<evidence type="ECO:0000256" key="3">
    <source>
        <dbReference type="ARBA" id="ARBA00022771"/>
    </source>
</evidence>
<feature type="compositionally biased region" description="Low complexity" evidence="6">
    <location>
        <begin position="1"/>
        <end position="18"/>
    </location>
</feature>
<reference evidence="10" key="1">
    <citation type="submission" date="2018-02" db="EMBL/GenBank/DDBJ databases">
        <authorList>
            <person name="Cohen D.B."/>
            <person name="Kent A.D."/>
        </authorList>
    </citation>
    <scope>NUCLEOTIDE SEQUENCE</scope>
</reference>
<evidence type="ECO:0000313" key="10">
    <source>
        <dbReference type="EMBL" id="SPD11094.1"/>
    </source>
</evidence>
<comment type="function">
    <text evidence="1">May be involved in environmental stress response.</text>
</comment>
<keyword evidence="2" id="KW-0479">Metal-binding</keyword>
<organism evidence="10">
    <name type="scientific">Fagus sylvatica</name>
    <name type="common">Beechnut</name>
    <dbReference type="NCBI Taxonomy" id="28930"/>
    <lineage>
        <taxon>Eukaryota</taxon>
        <taxon>Viridiplantae</taxon>
        <taxon>Streptophyta</taxon>
        <taxon>Embryophyta</taxon>
        <taxon>Tracheophyta</taxon>
        <taxon>Spermatophyta</taxon>
        <taxon>Magnoliopsida</taxon>
        <taxon>eudicotyledons</taxon>
        <taxon>Gunneridae</taxon>
        <taxon>Pentapetalae</taxon>
        <taxon>rosids</taxon>
        <taxon>fabids</taxon>
        <taxon>Fagales</taxon>
        <taxon>Fagaceae</taxon>
        <taxon>Fagus</taxon>
    </lineage>
</organism>
<dbReference type="SMART" id="SM00259">
    <property type="entry name" value="ZnF_A20"/>
    <property type="match status" value="2"/>
</dbReference>
<keyword evidence="4" id="KW-0862">Zinc</keyword>
<dbReference type="Gene3D" id="1.20.5.4770">
    <property type="match status" value="2"/>
</dbReference>
<dbReference type="FunFam" id="4.10.1110.10:FF:000001">
    <property type="entry name" value="Zinc finger AN1-type containing 6"/>
    <property type="match status" value="1"/>
</dbReference>
<feature type="domain" description="AN1-type" evidence="8">
    <location>
        <begin position="234"/>
        <end position="280"/>
    </location>
</feature>
<evidence type="ECO:0000259" key="7">
    <source>
        <dbReference type="PROSITE" id="PS51036"/>
    </source>
</evidence>
<protein>
    <recommendedName>
        <fullName evidence="11">AN1-type domain-containing protein</fullName>
    </recommendedName>
</protein>
<sequence length="300" mass="33196">MMPSTAKPSAPSSSATTFAPPPGISPRPPSPPEFLNPIQSNKHRGRGVEVVWAKPQAEVQRWSGRNPKRWCRGGLGETPGGGAEVVDDEEGGGGLGSGRHHFGDGFCRRKMRLTEKKWLLEHLKNMERPLCAKGCGFYGSVETQNLCSKCYKDFQKEELVNTKRAKADKEPKEIVMKMIDFKLCANGCGFFGMADTRNMCSNCYNDSLNLEERTDKTKALVLDTPMHSDAQAQCVKKNRCKSCNKKVGLTGFECRCGNVFCGMHRYPEEHACTVDFKAIGRVILAKENPVCKGDKLQSRA</sequence>
<evidence type="ECO:0000256" key="4">
    <source>
        <dbReference type="ARBA" id="ARBA00022833"/>
    </source>
</evidence>